<feature type="transmembrane region" description="Helical" evidence="1">
    <location>
        <begin position="47"/>
        <end position="72"/>
    </location>
</feature>
<name>A0A2V1EAR6_9PLEO</name>
<organism evidence="2 3">
    <name type="scientific">Periconia macrospinosa</name>
    <dbReference type="NCBI Taxonomy" id="97972"/>
    <lineage>
        <taxon>Eukaryota</taxon>
        <taxon>Fungi</taxon>
        <taxon>Dikarya</taxon>
        <taxon>Ascomycota</taxon>
        <taxon>Pezizomycotina</taxon>
        <taxon>Dothideomycetes</taxon>
        <taxon>Pleosporomycetidae</taxon>
        <taxon>Pleosporales</taxon>
        <taxon>Massarineae</taxon>
        <taxon>Periconiaceae</taxon>
        <taxon>Periconia</taxon>
    </lineage>
</organism>
<keyword evidence="1" id="KW-0812">Transmembrane</keyword>
<evidence type="ECO:0000313" key="2">
    <source>
        <dbReference type="EMBL" id="PVI07252.1"/>
    </source>
</evidence>
<keyword evidence="1" id="KW-1133">Transmembrane helix</keyword>
<gene>
    <name evidence="2" type="ORF">DM02DRAFT_357471</name>
</gene>
<dbReference type="Proteomes" id="UP000244855">
    <property type="component" value="Unassembled WGS sequence"/>
</dbReference>
<dbReference type="EMBL" id="KZ805305">
    <property type="protein sequence ID" value="PVI07252.1"/>
    <property type="molecule type" value="Genomic_DNA"/>
</dbReference>
<dbReference type="AlphaFoldDB" id="A0A2V1EAR6"/>
<evidence type="ECO:0000256" key="1">
    <source>
        <dbReference type="SAM" id="Phobius"/>
    </source>
</evidence>
<reference evidence="2 3" key="1">
    <citation type="journal article" date="2018" name="Sci. Rep.">
        <title>Comparative genomics provides insights into the lifestyle and reveals functional heterogeneity of dark septate endophytic fungi.</title>
        <authorList>
            <person name="Knapp D.G."/>
            <person name="Nemeth J.B."/>
            <person name="Barry K."/>
            <person name="Hainaut M."/>
            <person name="Henrissat B."/>
            <person name="Johnson J."/>
            <person name="Kuo A."/>
            <person name="Lim J.H.P."/>
            <person name="Lipzen A."/>
            <person name="Nolan M."/>
            <person name="Ohm R.A."/>
            <person name="Tamas L."/>
            <person name="Grigoriev I.V."/>
            <person name="Spatafora J.W."/>
            <person name="Nagy L.G."/>
            <person name="Kovacs G.M."/>
        </authorList>
    </citation>
    <scope>NUCLEOTIDE SEQUENCE [LARGE SCALE GENOMIC DNA]</scope>
    <source>
        <strain evidence="2 3">DSE2036</strain>
    </source>
</reference>
<accession>A0A2V1EAR6</accession>
<keyword evidence="1" id="KW-0472">Membrane</keyword>
<protein>
    <submittedName>
        <fullName evidence="2">Uncharacterized protein</fullName>
    </submittedName>
</protein>
<proteinExistence type="predicted"/>
<feature type="transmembrane region" description="Helical" evidence="1">
    <location>
        <begin position="6"/>
        <end position="26"/>
    </location>
</feature>
<evidence type="ECO:0000313" key="3">
    <source>
        <dbReference type="Proteomes" id="UP000244855"/>
    </source>
</evidence>
<keyword evidence="3" id="KW-1185">Reference proteome</keyword>
<sequence length="149" mass="16408">MVFLVFDTSVLASCFVLPFDAHYLSFRHGIGDNALFTLVGKCLLSDLVWCLSCDVLCFLLFFFFFFPCFLSFDIFPFAGYGAVILHTTICVEAELSAFMPNFTLSGLRFDGATHTASSSLGYNVVTDGGGRRSIISARIEAFLLIIIPP</sequence>